<dbReference type="NCBIfam" id="NF005559">
    <property type="entry name" value="PRK07231.1"/>
    <property type="match status" value="1"/>
</dbReference>
<dbReference type="Proteomes" id="UP000242447">
    <property type="component" value="Chromosome"/>
</dbReference>
<dbReference type="PRINTS" id="PR00081">
    <property type="entry name" value="GDHRDH"/>
</dbReference>
<dbReference type="AlphaFoldDB" id="A0A1W6NZD0"/>
<protein>
    <submittedName>
        <fullName evidence="3">3-hydroxybutyrate dehydrogenase</fullName>
        <ecNumber evidence="3">1.1.1.30</ecNumber>
    </submittedName>
</protein>
<reference evidence="3 4" key="1">
    <citation type="submission" date="2017-02" db="EMBL/GenBank/DDBJ databases">
        <title>Ketogulonicigenium robustum SPU B003 Genome sequencing and assembly.</title>
        <authorList>
            <person name="Li Y."/>
            <person name="Liu L."/>
            <person name="Wang C."/>
            <person name="Zhang M."/>
            <person name="Zhang T."/>
            <person name="Zhang Y."/>
        </authorList>
    </citation>
    <scope>NUCLEOTIDE SEQUENCE [LARGE SCALE GENOMIC DNA]</scope>
    <source>
        <strain evidence="3 4">SPU_B003</strain>
    </source>
</reference>
<dbReference type="RefSeq" id="WP_085787288.1">
    <property type="nucleotide sequence ID" value="NZ_CP019937.1"/>
</dbReference>
<dbReference type="InterPro" id="IPR036291">
    <property type="entry name" value="NAD(P)-bd_dom_sf"/>
</dbReference>
<dbReference type="FunFam" id="3.40.50.720:FF:000084">
    <property type="entry name" value="Short-chain dehydrogenase reductase"/>
    <property type="match status" value="1"/>
</dbReference>
<dbReference type="PANTHER" id="PTHR24321">
    <property type="entry name" value="DEHYDROGENASES, SHORT CHAIN"/>
    <property type="match status" value="1"/>
</dbReference>
<dbReference type="GO" id="GO:0003858">
    <property type="term" value="F:3-hydroxybutyrate dehydrogenase activity"/>
    <property type="evidence" value="ECO:0007669"/>
    <property type="project" value="UniProtKB-EC"/>
</dbReference>
<proteinExistence type="inferred from homology"/>
<dbReference type="Pfam" id="PF13561">
    <property type="entry name" value="adh_short_C2"/>
    <property type="match status" value="1"/>
</dbReference>
<evidence type="ECO:0000256" key="1">
    <source>
        <dbReference type="ARBA" id="ARBA00006484"/>
    </source>
</evidence>
<sequence>MEITFNGKTGIVTGAASGIGKAIAADYASAGGTVIVADLKQDAADKAAAEIVAAGGKAFGFAGNVANADDAQRAVEFAVAQTGALHHFVNNAGIGGASAPVGAYPVDSWRSVIDVNLIGVFLGMRFAIPAIKAAGGGAIVNIASVMGAVGIANSSAYVAAKHGVVGLTKSAALEHAVDNIRVNSVGPGFIQTPLLDANSDDATRTFLGSQHALNRLGQPEEVAALTLFLLSDHASFITGSYHLVDGGYTAK</sequence>
<keyword evidence="4" id="KW-1185">Reference proteome</keyword>
<dbReference type="InterPro" id="IPR002347">
    <property type="entry name" value="SDR_fam"/>
</dbReference>
<organism evidence="3 4">
    <name type="scientific">Ketogulonicigenium robustum</name>
    <dbReference type="NCBI Taxonomy" id="92947"/>
    <lineage>
        <taxon>Bacteria</taxon>
        <taxon>Pseudomonadati</taxon>
        <taxon>Pseudomonadota</taxon>
        <taxon>Alphaproteobacteria</taxon>
        <taxon>Rhodobacterales</taxon>
        <taxon>Roseobacteraceae</taxon>
        <taxon>Ketogulonicigenium</taxon>
    </lineage>
</organism>
<dbReference type="CDD" id="cd05233">
    <property type="entry name" value="SDR_c"/>
    <property type="match status" value="1"/>
</dbReference>
<dbReference type="InterPro" id="IPR020904">
    <property type="entry name" value="Sc_DH/Rdtase_CS"/>
</dbReference>
<dbReference type="STRING" id="92947.BVG79_01266"/>
<accession>A0A1W6NZD0</accession>
<keyword evidence="2 3" id="KW-0560">Oxidoreductase</keyword>
<evidence type="ECO:0000256" key="2">
    <source>
        <dbReference type="ARBA" id="ARBA00023002"/>
    </source>
</evidence>
<dbReference type="SUPFAM" id="SSF51735">
    <property type="entry name" value="NAD(P)-binding Rossmann-fold domains"/>
    <property type="match status" value="1"/>
</dbReference>
<dbReference type="EMBL" id="CP019937">
    <property type="protein sequence ID" value="ARO14612.1"/>
    <property type="molecule type" value="Genomic_DNA"/>
</dbReference>
<dbReference type="PRINTS" id="PR00080">
    <property type="entry name" value="SDRFAMILY"/>
</dbReference>
<dbReference type="Gene3D" id="3.40.50.720">
    <property type="entry name" value="NAD(P)-binding Rossmann-like Domain"/>
    <property type="match status" value="1"/>
</dbReference>
<dbReference type="EC" id="1.1.1.30" evidence="3"/>
<dbReference type="KEGG" id="kro:BVG79_01266"/>
<comment type="similarity">
    <text evidence="1">Belongs to the short-chain dehydrogenases/reductases (SDR) family.</text>
</comment>
<dbReference type="PROSITE" id="PS00061">
    <property type="entry name" value="ADH_SHORT"/>
    <property type="match status" value="1"/>
</dbReference>
<gene>
    <name evidence="3" type="primary">bdh</name>
    <name evidence="3" type="ORF">BVG79_01266</name>
</gene>
<evidence type="ECO:0000313" key="4">
    <source>
        <dbReference type="Proteomes" id="UP000242447"/>
    </source>
</evidence>
<name>A0A1W6NZD0_9RHOB</name>
<dbReference type="PANTHER" id="PTHR24321:SF8">
    <property type="entry name" value="ESTRADIOL 17-BETA-DEHYDROGENASE 8-RELATED"/>
    <property type="match status" value="1"/>
</dbReference>
<dbReference type="OrthoDB" id="9792355at2"/>
<evidence type="ECO:0000313" key="3">
    <source>
        <dbReference type="EMBL" id="ARO14612.1"/>
    </source>
</evidence>